<dbReference type="EMBL" id="NOXF01000007">
    <property type="protein sequence ID" value="PEQ24229.1"/>
    <property type="molecule type" value="Genomic_DNA"/>
</dbReference>
<proteinExistence type="predicted"/>
<dbReference type="Proteomes" id="UP000220611">
    <property type="component" value="Unassembled WGS sequence"/>
</dbReference>
<dbReference type="EMBL" id="ABCB02000014">
    <property type="protein sequence ID" value="EDO62631.1"/>
    <property type="molecule type" value="Genomic_DNA"/>
</dbReference>
<organism evidence="1 3">
    <name type="scientific">[Clostridium] leptum DSM 753</name>
    <dbReference type="NCBI Taxonomy" id="428125"/>
    <lineage>
        <taxon>Bacteria</taxon>
        <taxon>Bacillati</taxon>
        <taxon>Bacillota</taxon>
        <taxon>Clostridia</taxon>
        <taxon>Eubacteriales</taxon>
        <taxon>Oscillospiraceae</taxon>
        <taxon>Oscillospiraceae incertae sedis</taxon>
    </lineage>
</organism>
<reference evidence="1 3" key="2">
    <citation type="submission" date="2007-08" db="EMBL/GenBank/DDBJ databases">
        <authorList>
            <person name="Fulton L."/>
            <person name="Clifton S."/>
            <person name="Fulton B."/>
            <person name="Xu J."/>
            <person name="Minx P."/>
            <person name="Pepin K.H."/>
            <person name="Johnson M."/>
            <person name="Thiruvilangam P."/>
            <person name="Bhonagiri V."/>
            <person name="Nash W.E."/>
            <person name="Wang C."/>
            <person name="Mardis E.R."/>
            <person name="Wilson R.K."/>
        </authorList>
    </citation>
    <scope>NUCLEOTIDE SEQUENCE [LARGE SCALE GENOMIC DNA]</scope>
    <source>
        <strain evidence="1 3">DSM 753</strain>
    </source>
</reference>
<reference evidence="2 4" key="3">
    <citation type="submission" date="2017-07" db="EMBL/GenBank/DDBJ databases">
        <title>Prevalence of linear plasmids in Cutibacterium (Propionibacterium) acnes isolates obtained from prostatic tissue.</title>
        <authorList>
            <person name="Davidsson S."/>
            <person name="Carlsson J."/>
            <person name="Molling P."/>
            <person name="Andren O."/>
            <person name="Andersson S.-O."/>
            <person name="Brzuszkiewicz E."/>
            <person name="Poehlein A."/>
            <person name="Al-Zeer M."/>
            <person name="Brinkmann V."/>
            <person name="Scavenius C."/>
            <person name="Nazipi S."/>
            <person name="Soderquist B."/>
            <person name="Bruggemann H."/>
        </authorList>
    </citation>
    <scope>NUCLEOTIDE SEQUENCE [LARGE SCALE GENOMIC DNA]</scope>
    <source>
        <strain evidence="2 4">DSM 753</strain>
    </source>
</reference>
<accession>A7VQC6</accession>
<name>A7VQC6_9FIRM</name>
<sequence>MNQAGSWLKLDNAGKIFPSTSGKRNTGVFRFSCELTERIQKAPLQQALDQTLECFPHFLYILRNGLFWYYLEAGDLRPKVHEENTGVCSQLFYRNQRHLLFDVSYYRNRINLEVYHALTDGTGALQFLQYLLCAYLSAVHPGQVPRELADELSPAPISSRAEDSFKKYYQHVKKVRSSLPGRAYRLTGRFSEEYRVTEGLMSCRKVLDLAKAYDSTLTVFLCALLMISIHREMMLYKEKKPVVITVPVNLRQYFSSETTRNFFGNIRVAYRFQEGEENLEDIIASLKSSFGRELTQDRLKSRISGYMAVERNPFAKIAPLSFKNFCLRIARRVSDFGETMVVSNVGKVKLPEEISPFVESFSVFASTAKLQVCVCSCGDALSVGFSSRYEDTDIQRNFFRLLSGMGVDVEIKSNASVREKD</sequence>
<dbReference type="HOGENOM" id="CLU_031688_0_0_9"/>
<reference evidence="1 3" key="1">
    <citation type="submission" date="2007-08" db="EMBL/GenBank/DDBJ databases">
        <title>Draft genome sequence of Clostridium leptum (DSM 753).</title>
        <authorList>
            <person name="Sudarsanam P."/>
            <person name="Ley R."/>
            <person name="Guruge J."/>
            <person name="Turnbaugh P.J."/>
            <person name="Mahowald M."/>
            <person name="Liep D."/>
            <person name="Gordon J."/>
        </authorList>
    </citation>
    <scope>NUCLEOTIDE SEQUENCE [LARGE SCALE GENOMIC DNA]</scope>
    <source>
        <strain evidence="1 3">DSM 753</strain>
    </source>
</reference>
<evidence type="ECO:0000313" key="2">
    <source>
        <dbReference type="EMBL" id="PEQ24229.1"/>
    </source>
</evidence>
<evidence type="ECO:0000313" key="3">
    <source>
        <dbReference type="Proteomes" id="UP000003490"/>
    </source>
</evidence>
<comment type="caution">
    <text evidence="1">The sequence shown here is derived from an EMBL/GenBank/DDBJ whole genome shotgun (WGS) entry which is preliminary data.</text>
</comment>
<evidence type="ECO:0008006" key="5">
    <source>
        <dbReference type="Google" id="ProtNLM"/>
    </source>
</evidence>
<dbReference type="OrthoDB" id="4876345at2"/>
<keyword evidence="4" id="KW-1185">Reference proteome</keyword>
<evidence type="ECO:0000313" key="4">
    <source>
        <dbReference type="Proteomes" id="UP000220611"/>
    </source>
</evidence>
<gene>
    <name evidence="2" type="ORF">CH238_10110</name>
    <name evidence="1" type="ORF">CLOLEP_00754</name>
</gene>
<dbReference type="AlphaFoldDB" id="A7VQC6"/>
<dbReference type="eggNOG" id="COG4908">
    <property type="taxonomic scope" value="Bacteria"/>
</dbReference>
<dbReference type="Proteomes" id="UP000003490">
    <property type="component" value="Unassembled WGS sequence"/>
</dbReference>
<protein>
    <recommendedName>
        <fullName evidence="5">Alcohol acetyltransferase</fullName>
    </recommendedName>
</protein>
<evidence type="ECO:0000313" key="1">
    <source>
        <dbReference type="EMBL" id="EDO62631.1"/>
    </source>
</evidence>